<dbReference type="EMBL" id="JACHJI010000037">
    <property type="protein sequence ID" value="MBB4903674.1"/>
    <property type="molecule type" value="Genomic_DNA"/>
</dbReference>
<organism evidence="3 4">
    <name type="scientific">Streptomyces griseomycini</name>
    <dbReference type="NCBI Taxonomy" id="66895"/>
    <lineage>
        <taxon>Bacteria</taxon>
        <taxon>Bacillati</taxon>
        <taxon>Actinomycetota</taxon>
        <taxon>Actinomycetes</taxon>
        <taxon>Kitasatosporales</taxon>
        <taxon>Streptomycetaceae</taxon>
        <taxon>Streptomyces</taxon>
    </lineage>
</organism>
<reference evidence="3 4" key="1">
    <citation type="submission" date="2020-08" db="EMBL/GenBank/DDBJ databases">
        <title>Genomic Encyclopedia of Type Strains, Phase III (KMG-III): the genomes of soil and plant-associated and newly described type strains.</title>
        <authorList>
            <person name="Whitman W."/>
        </authorList>
    </citation>
    <scope>NUCLEOTIDE SEQUENCE [LARGE SCALE GENOMIC DNA]</scope>
    <source>
        <strain evidence="3 4">CECT 3273</strain>
    </source>
</reference>
<gene>
    <name evidence="3" type="ORF">FHS37_007771</name>
</gene>
<feature type="region of interest" description="Disordered" evidence="2">
    <location>
        <begin position="161"/>
        <end position="183"/>
    </location>
</feature>
<name>A0A7W7VB61_9ACTN</name>
<evidence type="ECO:0000313" key="3">
    <source>
        <dbReference type="EMBL" id="MBB4903674.1"/>
    </source>
</evidence>
<feature type="coiled-coil region" evidence="1">
    <location>
        <begin position="15"/>
        <end position="49"/>
    </location>
</feature>
<evidence type="ECO:0000313" key="4">
    <source>
        <dbReference type="Proteomes" id="UP000579523"/>
    </source>
</evidence>
<evidence type="ECO:0000256" key="2">
    <source>
        <dbReference type="SAM" id="MobiDB-lite"/>
    </source>
</evidence>
<protein>
    <submittedName>
        <fullName evidence="3">Uncharacterized protein</fullName>
    </submittedName>
</protein>
<accession>A0A7W7VB61</accession>
<comment type="caution">
    <text evidence="3">The sequence shown here is derived from an EMBL/GenBank/DDBJ whole genome shotgun (WGS) entry which is preliminary data.</text>
</comment>
<sequence length="183" mass="19880">MPDEMSWRWRMPSMRAVLEERQKVAAVRVQELEAELEQVRAALAAAEEVHRHRVIGLEQYLEALAEGGAPVEMAVEVPQKKPVGPRRAVPHRRQASEVAELSPDYQALMVAAVDAGGDGLGARRAAVVLGWDSASASRVEGARARLKRLVERGWLVEVKPGRFTLPEPPLEQDAGAGRPGGGS</sequence>
<proteinExistence type="predicted"/>
<keyword evidence="4" id="KW-1185">Reference proteome</keyword>
<keyword evidence="1" id="KW-0175">Coiled coil</keyword>
<dbReference type="AlphaFoldDB" id="A0A7W7VB61"/>
<evidence type="ECO:0000256" key="1">
    <source>
        <dbReference type="SAM" id="Coils"/>
    </source>
</evidence>
<dbReference type="Proteomes" id="UP000579523">
    <property type="component" value="Unassembled WGS sequence"/>
</dbReference>